<name>A0A1R2D3Y7_9CILI</name>
<organism evidence="1 2">
    <name type="scientific">Stentor coeruleus</name>
    <dbReference type="NCBI Taxonomy" id="5963"/>
    <lineage>
        <taxon>Eukaryota</taxon>
        <taxon>Sar</taxon>
        <taxon>Alveolata</taxon>
        <taxon>Ciliophora</taxon>
        <taxon>Postciliodesmatophora</taxon>
        <taxon>Heterotrichea</taxon>
        <taxon>Heterotrichida</taxon>
        <taxon>Stentoridae</taxon>
        <taxon>Stentor</taxon>
    </lineage>
</organism>
<accession>A0A1R2D3Y7</accession>
<proteinExistence type="predicted"/>
<dbReference type="OrthoDB" id="323648at2759"/>
<comment type="caution">
    <text evidence="1">The sequence shown here is derived from an EMBL/GenBank/DDBJ whole genome shotgun (WGS) entry which is preliminary data.</text>
</comment>
<evidence type="ECO:0000313" key="2">
    <source>
        <dbReference type="Proteomes" id="UP000187209"/>
    </source>
</evidence>
<dbReference type="Proteomes" id="UP000187209">
    <property type="component" value="Unassembled WGS sequence"/>
</dbReference>
<dbReference type="EMBL" id="MPUH01000005">
    <property type="protein sequence ID" value="OMJ95978.1"/>
    <property type="molecule type" value="Genomic_DNA"/>
</dbReference>
<reference evidence="1 2" key="1">
    <citation type="submission" date="2016-11" db="EMBL/GenBank/DDBJ databases">
        <title>The macronuclear genome of Stentor coeruleus: a giant cell with tiny introns.</title>
        <authorList>
            <person name="Slabodnick M."/>
            <person name="Ruby J.G."/>
            <person name="Reiff S.B."/>
            <person name="Swart E.C."/>
            <person name="Gosai S."/>
            <person name="Prabakaran S."/>
            <person name="Witkowska E."/>
            <person name="Larue G.E."/>
            <person name="Fisher S."/>
            <person name="Freeman R.M."/>
            <person name="Gunawardena J."/>
            <person name="Chu W."/>
            <person name="Stover N.A."/>
            <person name="Gregory B.D."/>
            <person name="Nowacki M."/>
            <person name="Derisi J."/>
            <person name="Roy S.W."/>
            <person name="Marshall W.F."/>
            <person name="Sood P."/>
        </authorList>
    </citation>
    <scope>NUCLEOTIDE SEQUENCE [LARGE SCALE GENOMIC DNA]</scope>
    <source>
        <strain evidence="1">WM001</strain>
    </source>
</reference>
<protein>
    <submittedName>
        <fullName evidence="1">Uncharacterized protein</fullName>
    </submittedName>
</protein>
<dbReference type="AlphaFoldDB" id="A0A1R2D3Y7"/>
<evidence type="ECO:0000313" key="1">
    <source>
        <dbReference type="EMBL" id="OMJ95978.1"/>
    </source>
</evidence>
<gene>
    <name evidence="1" type="ORF">SteCoe_541</name>
</gene>
<sequence length="143" mass="17144">MKRRRRRNSDLTFREYFVPPVMKGISKVEMNYAHGVDLLKHLSCVILMAKNLIFKEQGKEITHHILRDGIIKPLHDLPVLYVESRPEIEYERRLMSLVLFMKEYGEKFSHKVYMKIFERIVDEFRPAVFIELYHPNLKNPIDA</sequence>
<keyword evidence="2" id="KW-1185">Reference proteome</keyword>